<keyword evidence="2" id="KW-0812">Transmembrane</keyword>
<evidence type="ECO:0000313" key="4">
    <source>
        <dbReference type="Proteomes" id="UP000320176"/>
    </source>
</evidence>
<keyword evidence="4" id="KW-1185">Reference proteome</keyword>
<keyword evidence="2" id="KW-1133">Transmembrane helix</keyword>
<comment type="caution">
    <text evidence="3">The sequence shown here is derived from an EMBL/GenBank/DDBJ whole genome shotgun (WGS) entry which is preliminary data.</text>
</comment>
<dbReference type="RefSeq" id="WP_146523487.1">
    <property type="nucleotide sequence ID" value="NZ_CP151726.1"/>
</dbReference>
<evidence type="ECO:0000256" key="2">
    <source>
        <dbReference type="SAM" id="Phobius"/>
    </source>
</evidence>
<accession>A0A5C5ZWG6</accession>
<evidence type="ECO:0000313" key="3">
    <source>
        <dbReference type="EMBL" id="TWT91500.1"/>
    </source>
</evidence>
<proteinExistence type="predicted"/>
<protein>
    <submittedName>
        <fullName evidence="3">Uncharacterized protein</fullName>
    </submittedName>
</protein>
<keyword evidence="2" id="KW-0472">Membrane</keyword>
<feature type="region of interest" description="Disordered" evidence="1">
    <location>
        <begin position="275"/>
        <end position="295"/>
    </location>
</feature>
<sequence>MQAILEWLSTLEWSRLLPELLGKMLGFLAGFAASWFLLFRKRLNALQRLKSGDTDDVIFQMHRLCPIADEDALTLVFRNIAPKTTLESLYDNPAARDQMKVLADGTTLHDPILKTEGTLGFEVLNDAAGHIAGLMAITPFERRTWLFAMTCEDRQVVRKKCIRCFLILPEELQRFSDWQWCTTKVRVESPWHWFRVVALHRIACLWETQESEKTQRGESDMPLVNAQLRHDRVRKLSLGIFPDENPISSPHVVDWTAHASKLAELGLDLMTATAPSETPAAGHSRDAEVSATEET</sequence>
<dbReference type="EMBL" id="SJPN01000016">
    <property type="protein sequence ID" value="TWT91500.1"/>
    <property type="molecule type" value="Genomic_DNA"/>
</dbReference>
<dbReference type="AlphaFoldDB" id="A0A5C5ZWG6"/>
<gene>
    <name evidence="3" type="ORF">Pla52n_65910</name>
</gene>
<evidence type="ECO:0000256" key="1">
    <source>
        <dbReference type="SAM" id="MobiDB-lite"/>
    </source>
</evidence>
<dbReference type="OrthoDB" id="253724at2"/>
<name>A0A5C5ZWG6_9BACT</name>
<organism evidence="3 4">
    <name type="scientific">Stieleria varia</name>
    <dbReference type="NCBI Taxonomy" id="2528005"/>
    <lineage>
        <taxon>Bacteria</taxon>
        <taxon>Pseudomonadati</taxon>
        <taxon>Planctomycetota</taxon>
        <taxon>Planctomycetia</taxon>
        <taxon>Pirellulales</taxon>
        <taxon>Pirellulaceae</taxon>
        <taxon>Stieleria</taxon>
    </lineage>
</organism>
<feature type="transmembrane region" description="Helical" evidence="2">
    <location>
        <begin position="20"/>
        <end position="39"/>
    </location>
</feature>
<dbReference type="Proteomes" id="UP000320176">
    <property type="component" value="Unassembled WGS sequence"/>
</dbReference>
<reference evidence="3 4" key="1">
    <citation type="submission" date="2019-02" db="EMBL/GenBank/DDBJ databases">
        <title>Deep-cultivation of Planctomycetes and their phenomic and genomic characterization uncovers novel biology.</title>
        <authorList>
            <person name="Wiegand S."/>
            <person name="Jogler M."/>
            <person name="Boedeker C."/>
            <person name="Pinto D."/>
            <person name="Vollmers J."/>
            <person name="Rivas-Marin E."/>
            <person name="Kohn T."/>
            <person name="Peeters S.H."/>
            <person name="Heuer A."/>
            <person name="Rast P."/>
            <person name="Oberbeckmann S."/>
            <person name="Bunk B."/>
            <person name="Jeske O."/>
            <person name="Meyerdierks A."/>
            <person name="Storesund J.E."/>
            <person name="Kallscheuer N."/>
            <person name="Luecker S."/>
            <person name="Lage O.M."/>
            <person name="Pohl T."/>
            <person name="Merkel B.J."/>
            <person name="Hornburger P."/>
            <person name="Mueller R.-W."/>
            <person name="Bruemmer F."/>
            <person name="Labrenz M."/>
            <person name="Spormann A.M."/>
            <person name="Op Den Camp H."/>
            <person name="Overmann J."/>
            <person name="Amann R."/>
            <person name="Jetten M.S.M."/>
            <person name="Mascher T."/>
            <person name="Medema M.H."/>
            <person name="Devos D.P."/>
            <person name="Kaster A.-K."/>
            <person name="Ovreas L."/>
            <person name="Rohde M."/>
            <person name="Galperin M.Y."/>
            <person name="Jogler C."/>
        </authorList>
    </citation>
    <scope>NUCLEOTIDE SEQUENCE [LARGE SCALE GENOMIC DNA]</scope>
    <source>
        <strain evidence="3 4">Pla52n</strain>
    </source>
</reference>